<dbReference type="PANTHER" id="PTHR47791">
    <property type="entry name" value="MEIOTICALLY UP-REGULATED GENE 191 PROTEIN"/>
    <property type="match status" value="1"/>
</dbReference>
<feature type="signal peptide" evidence="1">
    <location>
        <begin position="1"/>
        <end position="26"/>
    </location>
</feature>
<evidence type="ECO:0000313" key="3">
    <source>
        <dbReference type="Proteomes" id="UP000078544"/>
    </source>
</evidence>
<keyword evidence="1" id="KW-0732">Signal</keyword>
<dbReference type="InterPro" id="IPR005198">
    <property type="entry name" value="Glyco_hydro_76"/>
</dbReference>
<dbReference type="OrthoDB" id="9984024at2759"/>
<dbReference type="Pfam" id="PF03663">
    <property type="entry name" value="Glyco_hydro_76"/>
    <property type="match status" value="1"/>
</dbReference>
<keyword evidence="2" id="KW-0378">Hydrolase</keyword>
<evidence type="ECO:0000256" key="1">
    <source>
        <dbReference type="SAM" id="SignalP"/>
    </source>
</evidence>
<gene>
    <name evidence="2" type="ORF">AAL_01477</name>
</gene>
<organism evidence="2 3">
    <name type="scientific">Moelleriella libera RCEF 2490</name>
    <dbReference type="NCBI Taxonomy" id="1081109"/>
    <lineage>
        <taxon>Eukaryota</taxon>
        <taxon>Fungi</taxon>
        <taxon>Dikarya</taxon>
        <taxon>Ascomycota</taxon>
        <taxon>Pezizomycotina</taxon>
        <taxon>Sordariomycetes</taxon>
        <taxon>Hypocreomycetidae</taxon>
        <taxon>Hypocreales</taxon>
        <taxon>Clavicipitaceae</taxon>
        <taxon>Moelleriella</taxon>
    </lineage>
</organism>
<name>A0A162HMK8_9HYPO</name>
<keyword evidence="3" id="KW-1185">Reference proteome</keyword>
<accession>A0A162HMK8</accession>
<evidence type="ECO:0000313" key="2">
    <source>
        <dbReference type="EMBL" id="OAA32145.1"/>
    </source>
</evidence>
<dbReference type="InterPro" id="IPR008928">
    <property type="entry name" value="6-hairpin_glycosidase_sf"/>
</dbReference>
<reference evidence="2 3" key="1">
    <citation type="journal article" date="2016" name="Genome Biol. Evol.">
        <title>Divergent and convergent evolution of fungal pathogenicity.</title>
        <authorList>
            <person name="Shang Y."/>
            <person name="Xiao G."/>
            <person name="Zheng P."/>
            <person name="Cen K."/>
            <person name="Zhan S."/>
            <person name="Wang C."/>
        </authorList>
    </citation>
    <scope>NUCLEOTIDE SEQUENCE [LARGE SCALE GENOMIC DNA]</scope>
    <source>
        <strain evidence="2 3">RCEF 2490</strain>
    </source>
</reference>
<dbReference type="AlphaFoldDB" id="A0A162HMK8"/>
<dbReference type="Proteomes" id="UP000078544">
    <property type="component" value="Unassembled WGS sequence"/>
</dbReference>
<protein>
    <submittedName>
        <fullName evidence="2">Glycosyl hydrolase</fullName>
    </submittedName>
</protein>
<dbReference type="InterPro" id="IPR053169">
    <property type="entry name" value="MUG_Protein"/>
</dbReference>
<dbReference type="GO" id="GO:0016787">
    <property type="term" value="F:hydrolase activity"/>
    <property type="evidence" value="ECO:0007669"/>
    <property type="project" value="UniProtKB-KW"/>
</dbReference>
<dbReference type="PANTHER" id="PTHR47791:SF1">
    <property type="entry name" value="ENDO MANNANASE, GH76 FAMILY (EUROFUNG)"/>
    <property type="match status" value="1"/>
</dbReference>
<dbReference type="EMBL" id="AZGY01000002">
    <property type="protein sequence ID" value="OAA32145.1"/>
    <property type="molecule type" value="Genomic_DNA"/>
</dbReference>
<dbReference type="SUPFAM" id="SSF48208">
    <property type="entry name" value="Six-hairpin glycosidases"/>
    <property type="match status" value="1"/>
</dbReference>
<dbReference type="GO" id="GO:0005975">
    <property type="term" value="P:carbohydrate metabolic process"/>
    <property type="evidence" value="ECO:0007669"/>
    <property type="project" value="InterPro"/>
</dbReference>
<sequence length="402" mass="44099">MARGNRRWRPVLAAGCLCAALNSCSALPVNNQSYTTNAVAAIKALNDNWYNVPTGIWDDAWWNSGNALTTLADFASVRLAEANQLNVGGYMRNTFIQAQKTNVQTAKSFTVNGMVTSTYCLDSSSGCMAKRAFLGKRGFHDFINEFYDDEGWWALGLIRSYDVSNDREYLDAAVDVFNDMQTGAGTPCGGGIFWNKDRKYVNAIANELYLSVAASLARRMPQNETFRRIAVDQWNWFEKSGMINAQSLINDGLDANCKNNGLQTWSYNQGVVLGGLAEMFRLTGDAKYLDKARPIASAAIKSLSDPQGILVETDKCELRPGNCGKDGQQFKGIFVRNLRYLDQVAPSQEYKDFILRNADSILARDKNDKSQLGVAWAGPFVAASGPTQSSALDVLVAAIAVS</sequence>
<feature type="chain" id="PRO_5007835279" evidence="1">
    <location>
        <begin position="27"/>
        <end position="402"/>
    </location>
</feature>
<comment type="caution">
    <text evidence="2">The sequence shown here is derived from an EMBL/GenBank/DDBJ whole genome shotgun (WGS) entry which is preliminary data.</text>
</comment>
<dbReference type="Gene3D" id="1.50.10.20">
    <property type="match status" value="1"/>
</dbReference>
<proteinExistence type="predicted"/>
<dbReference type="STRING" id="1081109.A0A162HMK8"/>